<dbReference type="Proteomes" id="UP001149009">
    <property type="component" value="Unassembled WGS sequence"/>
</dbReference>
<feature type="transmembrane region" description="Helical" evidence="1">
    <location>
        <begin position="43"/>
        <end position="66"/>
    </location>
</feature>
<dbReference type="Pfam" id="PF07331">
    <property type="entry name" value="TctB"/>
    <property type="match status" value="1"/>
</dbReference>
<feature type="transmembrane region" description="Helical" evidence="1">
    <location>
        <begin position="110"/>
        <end position="131"/>
    </location>
</feature>
<feature type="transmembrane region" description="Helical" evidence="1">
    <location>
        <begin position="87"/>
        <end position="104"/>
    </location>
</feature>
<proteinExistence type="predicted"/>
<keyword evidence="1" id="KW-1133">Transmembrane helix</keyword>
<dbReference type="RefSeq" id="WP_261514568.1">
    <property type="nucleotide sequence ID" value="NZ_JAODNV010000006.1"/>
</dbReference>
<protein>
    <submittedName>
        <fullName evidence="3">Tripartite tricarboxylate transporter TctB family protein</fullName>
    </submittedName>
</protein>
<feature type="transmembrane region" description="Helical" evidence="1">
    <location>
        <begin position="138"/>
        <end position="164"/>
    </location>
</feature>
<feature type="transmembrane region" description="Helical" evidence="1">
    <location>
        <begin position="12"/>
        <end position="31"/>
    </location>
</feature>
<evidence type="ECO:0000313" key="3">
    <source>
        <dbReference type="EMBL" id="MCT8989713.1"/>
    </source>
</evidence>
<keyword evidence="1" id="KW-0812">Transmembrane</keyword>
<dbReference type="AlphaFoldDB" id="A0A9X2X6W6"/>
<sequence length="216" mass="22868">MNRKEQAVEFLMRIDIVAGILLSALAVLIWYEAVPLPVGELSYFGSGFMPRVCAAALLIGGLSLLFRGVTQPSSEAEKLVLAVRGPFFVGFAILIFALTIKGYAVGPLTIPQLGLVVAGPLSIFISGFGTVEARPGELIVLALGLTGLGILVFVDLLNVALPVLPSFIERGIPQSWGIDWPPRIAAIILLSAAGGLAWAFRAADNSHSEDMKEADQ</sequence>
<keyword evidence="4" id="KW-1185">Reference proteome</keyword>
<dbReference type="InterPro" id="IPR009936">
    <property type="entry name" value="DUF1468"/>
</dbReference>
<dbReference type="EMBL" id="JAODNV010000006">
    <property type="protein sequence ID" value="MCT8989713.1"/>
    <property type="molecule type" value="Genomic_DNA"/>
</dbReference>
<feature type="transmembrane region" description="Helical" evidence="1">
    <location>
        <begin position="184"/>
        <end position="203"/>
    </location>
</feature>
<accession>A0A9X2X6W6</accession>
<comment type="caution">
    <text evidence="3">The sequence shown here is derived from an EMBL/GenBank/DDBJ whole genome shotgun (WGS) entry which is preliminary data.</text>
</comment>
<evidence type="ECO:0000313" key="4">
    <source>
        <dbReference type="Proteomes" id="UP001149009"/>
    </source>
</evidence>
<evidence type="ECO:0000256" key="1">
    <source>
        <dbReference type="SAM" id="Phobius"/>
    </source>
</evidence>
<reference evidence="3" key="1">
    <citation type="submission" date="2022-08" db="EMBL/GenBank/DDBJ databases">
        <title>Chelativorans sichuanense sp. nov., a paraffin oil-degrading bacterium isolated from a mixture of oil-based drill cuttings and paddy soil.</title>
        <authorList>
            <person name="Yu J."/>
            <person name="Liu H."/>
            <person name="Chen Q."/>
        </authorList>
    </citation>
    <scope>NUCLEOTIDE SEQUENCE</scope>
    <source>
        <strain evidence="3">SCAU 2101</strain>
    </source>
</reference>
<evidence type="ECO:0000259" key="2">
    <source>
        <dbReference type="Pfam" id="PF07331"/>
    </source>
</evidence>
<name>A0A9X2X6W6_9HYPH</name>
<organism evidence="3 4">
    <name type="scientific">Chelativorans petroleitrophicus</name>
    <dbReference type="NCBI Taxonomy" id="2975484"/>
    <lineage>
        <taxon>Bacteria</taxon>
        <taxon>Pseudomonadati</taxon>
        <taxon>Pseudomonadota</taxon>
        <taxon>Alphaproteobacteria</taxon>
        <taxon>Hyphomicrobiales</taxon>
        <taxon>Phyllobacteriaceae</taxon>
        <taxon>Chelativorans</taxon>
    </lineage>
</organism>
<gene>
    <name evidence="3" type="ORF">NYR54_05325</name>
</gene>
<keyword evidence="1" id="KW-0472">Membrane</keyword>
<feature type="domain" description="DUF1468" evidence="2">
    <location>
        <begin position="17"/>
        <end position="162"/>
    </location>
</feature>